<dbReference type="Pfam" id="PF03547">
    <property type="entry name" value="Mem_trans"/>
    <property type="match status" value="1"/>
</dbReference>
<keyword evidence="5 8" id="KW-0812">Transmembrane</keyword>
<feature type="transmembrane region" description="Helical" evidence="8">
    <location>
        <begin position="194"/>
        <end position="217"/>
    </location>
</feature>
<comment type="similarity">
    <text evidence="2">Belongs to the auxin efflux carrier (TC 2.A.69) family.</text>
</comment>
<feature type="transmembrane region" description="Helical" evidence="8">
    <location>
        <begin position="125"/>
        <end position="146"/>
    </location>
</feature>
<dbReference type="AlphaFoldDB" id="A0A238IXE5"/>
<evidence type="ECO:0000256" key="4">
    <source>
        <dbReference type="ARBA" id="ARBA00022475"/>
    </source>
</evidence>
<dbReference type="RefSeq" id="WP_093972382.1">
    <property type="nucleotide sequence ID" value="NZ_FXXQ01000001.1"/>
</dbReference>
<feature type="transmembrane region" description="Helical" evidence="8">
    <location>
        <begin position="158"/>
        <end position="182"/>
    </location>
</feature>
<feature type="transmembrane region" description="Helical" evidence="8">
    <location>
        <begin position="254"/>
        <end position="275"/>
    </location>
</feature>
<organism evidence="9 10">
    <name type="scientific">Boseongicola aestuarii</name>
    <dbReference type="NCBI Taxonomy" id="1470561"/>
    <lineage>
        <taxon>Bacteria</taxon>
        <taxon>Pseudomonadati</taxon>
        <taxon>Pseudomonadota</taxon>
        <taxon>Alphaproteobacteria</taxon>
        <taxon>Rhodobacterales</taxon>
        <taxon>Paracoccaceae</taxon>
        <taxon>Boseongicola</taxon>
    </lineage>
</organism>
<evidence type="ECO:0000256" key="3">
    <source>
        <dbReference type="ARBA" id="ARBA00022448"/>
    </source>
</evidence>
<name>A0A238IXE5_9RHOB</name>
<gene>
    <name evidence="9" type="ORF">BOA8489_00526</name>
</gene>
<dbReference type="GO" id="GO:0055085">
    <property type="term" value="P:transmembrane transport"/>
    <property type="evidence" value="ECO:0007669"/>
    <property type="project" value="InterPro"/>
</dbReference>
<keyword evidence="4" id="KW-1003">Cell membrane</keyword>
<dbReference type="Proteomes" id="UP000201838">
    <property type="component" value="Unassembled WGS sequence"/>
</dbReference>
<feature type="transmembrane region" description="Helical" evidence="8">
    <location>
        <begin position="96"/>
        <end position="119"/>
    </location>
</feature>
<feature type="transmembrane region" description="Helical" evidence="8">
    <location>
        <begin position="35"/>
        <end position="58"/>
    </location>
</feature>
<dbReference type="Gene3D" id="1.20.1530.20">
    <property type="match status" value="1"/>
</dbReference>
<evidence type="ECO:0000256" key="1">
    <source>
        <dbReference type="ARBA" id="ARBA00004651"/>
    </source>
</evidence>
<accession>A0A238IXE5</accession>
<sequence length="302" mass="31475">MLGVLLDPILPVFAIMFIGFFAGRLGKASDEEARILNKFAMTVLLPIFVFRAVALAPITDFNLAALALYAAAQAVLYTLGYLLARKVFRLGVSESLLLGFCGVFANNAYYVLPIAKLLYGDGSTLPVASIVIMDAILVFGGTMVALEARKGRDAGAGLALVAARIAKLPLLWALALGIVVSAGSLTLPAPIDTFTAFVGNAASPIALFAMGVILSATPLKPEPVVFAASAIKVVIFPATIAILLYNLLPPADTLPLFVLASAGPAGVMAFSLALLYSVRTDAIMQVTVWTSVLTLASLAFLA</sequence>
<evidence type="ECO:0000256" key="5">
    <source>
        <dbReference type="ARBA" id="ARBA00022692"/>
    </source>
</evidence>
<keyword evidence="7 8" id="KW-0472">Membrane</keyword>
<dbReference type="PANTHER" id="PTHR36838:SF3">
    <property type="entry name" value="TRANSPORTER AUXIN EFFLUX CARRIER EC FAMILY"/>
    <property type="match status" value="1"/>
</dbReference>
<protein>
    <submittedName>
        <fullName evidence="9">Putative transporter YfdV</fullName>
    </submittedName>
</protein>
<keyword evidence="10" id="KW-1185">Reference proteome</keyword>
<dbReference type="InterPro" id="IPR038770">
    <property type="entry name" value="Na+/solute_symporter_sf"/>
</dbReference>
<feature type="transmembrane region" description="Helical" evidence="8">
    <location>
        <begin position="224"/>
        <end position="248"/>
    </location>
</feature>
<feature type="transmembrane region" description="Helical" evidence="8">
    <location>
        <begin position="6"/>
        <end position="23"/>
    </location>
</feature>
<dbReference type="GO" id="GO:0005886">
    <property type="term" value="C:plasma membrane"/>
    <property type="evidence" value="ECO:0007669"/>
    <property type="project" value="UniProtKB-SubCell"/>
</dbReference>
<proteinExistence type="inferred from homology"/>
<evidence type="ECO:0000313" key="10">
    <source>
        <dbReference type="Proteomes" id="UP000201838"/>
    </source>
</evidence>
<evidence type="ECO:0000256" key="6">
    <source>
        <dbReference type="ARBA" id="ARBA00022989"/>
    </source>
</evidence>
<evidence type="ECO:0000313" key="9">
    <source>
        <dbReference type="EMBL" id="SMX22430.1"/>
    </source>
</evidence>
<evidence type="ECO:0000256" key="7">
    <source>
        <dbReference type="ARBA" id="ARBA00023136"/>
    </source>
</evidence>
<keyword evidence="3" id="KW-0813">Transport</keyword>
<dbReference type="InterPro" id="IPR004776">
    <property type="entry name" value="Mem_transp_PIN-like"/>
</dbReference>
<dbReference type="OrthoDB" id="7362338at2"/>
<dbReference type="EMBL" id="FXXQ01000001">
    <property type="protein sequence ID" value="SMX22430.1"/>
    <property type="molecule type" value="Genomic_DNA"/>
</dbReference>
<feature type="transmembrane region" description="Helical" evidence="8">
    <location>
        <begin position="64"/>
        <end position="84"/>
    </location>
</feature>
<evidence type="ECO:0000256" key="2">
    <source>
        <dbReference type="ARBA" id="ARBA00010145"/>
    </source>
</evidence>
<evidence type="ECO:0000256" key="8">
    <source>
        <dbReference type="SAM" id="Phobius"/>
    </source>
</evidence>
<keyword evidence="6 8" id="KW-1133">Transmembrane helix</keyword>
<dbReference type="PANTHER" id="PTHR36838">
    <property type="entry name" value="AUXIN EFFLUX CARRIER FAMILY PROTEIN"/>
    <property type="match status" value="1"/>
</dbReference>
<reference evidence="10" key="1">
    <citation type="submission" date="2017-05" db="EMBL/GenBank/DDBJ databases">
        <authorList>
            <person name="Rodrigo-Torres L."/>
            <person name="Arahal R. D."/>
            <person name="Lucena T."/>
        </authorList>
    </citation>
    <scope>NUCLEOTIDE SEQUENCE [LARGE SCALE GENOMIC DNA]</scope>
    <source>
        <strain evidence="10">CECT 8489</strain>
    </source>
</reference>
<comment type="subcellular location">
    <subcellularLocation>
        <location evidence="1">Cell membrane</location>
        <topology evidence="1">Multi-pass membrane protein</topology>
    </subcellularLocation>
</comment>